<dbReference type="GO" id="GO:0005576">
    <property type="term" value="C:extracellular region"/>
    <property type="evidence" value="ECO:0007669"/>
    <property type="project" value="UniProtKB-SubCell"/>
</dbReference>
<comment type="caution">
    <text evidence="9">The sequence shown here is derived from an EMBL/GenBank/DDBJ whole genome shotgun (WGS) entry which is preliminary data.</text>
</comment>
<evidence type="ECO:0000256" key="3">
    <source>
        <dbReference type="ARBA" id="ARBA00010973"/>
    </source>
</evidence>
<evidence type="ECO:0000313" key="9">
    <source>
        <dbReference type="EMBL" id="GAK44773.1"/>
    </source>
</evidence>
<comment type="function">
    <text evidence="1">Is involved in generating a small heat-stable compound (Nod), an acylated oligomer of N-acetylglucosamine, that stimulates mitosis in various plant protoplasts.</text>
</comment>
<keyword evidence="10" id="KW-1185">Reference proteome</keyword>
<name>A0A081B9Q5_9HYPH</name>
<evidence type="ECO:0000256" key="5">
    <source>
        <dbReference type="ARBA" id="ARBA00022729"/>
    </source>
</evidence>
<evidence type="ECO:0000256" key="2">
    <source>
        <dbReference type="ARBA" id="ARBA00004613"/>
    </source>
</evidence>
<dbReference type="InterPro" id="IPR011330">
    <property type="entry name" value="Glyco_hydro/deAcase_b/a-brl"/>
</dbReference>
<keyword evidence="5" id="KW-0732">Signal</keyword>
<dbReference type="PANTHER" id="PTHR34216:SF3">
    <property type="entry name" value="POLY-BETA-1,6-N-ACETYL-D-GLUCOSAMINE N-DEACETYLASE"/>
    <property type="match status" value="1"/>
</dbReference>
<organism evidence="9 10">
    <name type="scientific">Tepidicaulis marinus</name>
    <dbReference type="NCBI Taxonomy" id="1333998"/>
    <lineage>
        <taxon>Bacteria</taxon>
        <taxon>Pseudomonadati</taxon>
        <taxon>Pseudomonadota</taxon>
        <taxon>Alphaproteobacteria</taxon>
        <taxon>Hyphomicrobiales</taxon>
        <taxon>Parvibaculaceae</taxon>
        <taxon>Tepidicaulis</taxon>
    </lineage>
</organism>
<dbReference type="PROSITE" id="PS51677">
    <property type="entry name" value="NODB"/>
    <property type="match status" value="1"/>
</dbReference>
<accession>A0A081B9Q5</accession>
<dbReference type="AlphaFoldDB" id="A0A081B9Q5"/>
<evidence type="ECO:0000313" key="10">
    <source>
        <dbReference type="Proteomes" id="UP000028702"/>
    </source>
</evidence>
<reference evidence="9 10" key="1">
    <citation type="submission" date="2014-07" db="EMBL/GenBank/DDBJ databases">
        <title>Tepidicaulis marinum gen. nov., sp. nov., a novel marine bacterium denitrifying nitrate to nitrous oxide strictly under microaerobic conditions.</title>
        <authorList>
            <person name="Takeuchi M."/>
            <person name="Yamagishi T."/>
            <person name="Kamagata Y."/>
            <person name="Oshima K."/>
            <person name="Hattori M."/>
            <person name="Katayama T."/>
            <person name="Hanada S."/>
            <person name="Tamaki H."/>
            <person name="Marumo K."/>
            <person name="Maeda H."/>
            <person name="Nedachi M."/>
            <person name="Iwasaki W."/>
            <person name="Suwa Y."/>
            <person name="Sakata S."/>
        </authorList>
    </citation>
    <scope>NUCLEOTIDE SEQUENCE [LARGE SCALE GENOMIC DNA]</scope>
    <source>
        <strain evidence="9 10">MA2</strain>
    </source>
</reference>
<feature type="region of interest" description="Disordered" evidence="7">
    <location>
        <begin position="303"/>
        <end position="324"/>
    </location>
</feature>
<dbReference type="GO" id="GO:0016810">
    <property type="term" value="F:hydrolase activity, acting on carbon-nitrogen (but not peptide) bonds"/>
    <property type="evidence" value="ECO:0007669"/>
    <property type="project" value="InterPro"/>
</dbReference>
<dbReference type="CDD" id="cd10971">
    <property type="entry name" value="CE4_DAC_u2_5s"/>
    <property type="match status" value="1"/>
</dbReference>
<dbReference type="InterPro" id="IPR051398">
    <property type="entry name" value="Polysacch_Deacetylase"/>
</dbReference>
<sequence length="324" mass="36827">MLTIVMYHYVRPLAQSAYPRIKGLDTALFDAQLDYLAHYYEPVTMEDVLGALKGETELPERAIMLSFDDGYRDHYEEVFPRLEKRGFKGAFYPPAATALDREILDVNKVHFILAAAPDTGMLRQTLDAWIEEEAERTALPSLTALSAEYEKPFGYDDAETIYIKRLLQHALPEEIRSRLTDRLFAKFVSADEKDFAESLYCNAAELSEMREAGHHIGSHGDRHYWLSRLTPEDQRRDIENSMRLLDVIGASRKDFTFCYPYGDYNEATEAVLKELGCAAALTTKVGLAEITPENALRLPRLDTNHLPKESGAPANEWTQRVLGK</sequence>
<evidence type="ECO:0000256" key="1">
    <source>
        <dbReference type="ARBA" id="ARBA00003236"/>
    </source>
</evidence>
<comment type="similarity">
    <text evidence="3">Belongs to the polysaccharide deacetylase family.</text>
</comment>
<gene>
    <name evidence="9" type="ORF">M2A_1272</name>
</gene>
<dbReference type="Gene3D" id="3.20.20.370">
    <property type="entry name" value="Glycoside hydrolase/deacetylase"/>
    <property type="match status" value="1"/>
</dbReference>
<dbReference type="Proteomes" id="UP000028702">
    <property type="component" value="Unassembled WGS sequence"/>
</dbReference>
<dbReference type="RefSeq" id="WP_045444630.1">
    <property type="nucleotide sequence ID" value="NZ_BBIO01000005.1"/>
</dbReference>
<dbReference type="InterPro" id="IPR002509">
    <property type="entry name" value="NODB_dom"/>
</dbReference>
<evidence type="ECO:0000259" key="8">
    <source>
        <dbReference type="PROSITE" id="PS51677"/>
    </source>
</evidence>
<feature type="domain" description="NodB homology" evidence="8">
    <location>
        <begin position="61"/>
        <end position="324"/>
    </location>
</feature>
<evidence type="ECO:0000256" key="4">
    <source>
        <dbReference type="ARBA" id="ARBA00020071"/>
    </source>
</evidence>
<dbReference type="PANTHER" id="PTHR34216">
    <property type="match status" value="1"/>
</dbReference>
<dbReference type="Pfam" id="PF01522">
    <property type="entry name" value="Polysacc_deac_1"/>
    <property type="match status" value="1"/>
</dbReference>
<evidence type="ECO:0000256" key="7">
    <source>
        <dbReference type="SAM" id="MobiDB-lite"/>
    </source>
</evidence>
<evidence type="ECO:0000256" key="6">
    <source>
        <dbReference type="ARBA" id="ARBA00032976"/>
    </source>
</evidence>
<comment type="subcellular location">
    <subcellularLocation>
        <location evidence="2">Secreted</location>
    </subcellularLocation>
</comment>
<proteinExistence type="inferred from homology"/>
<dbReference type="EMBL" id="BBIO01000005">
    <property type="protein sequence ID" value="GAK44773.1"/>
    <property type="molecule type" value="Genomic_DNA"/>
</dbReference>
<protein>
    <recommendedName>
        <fullName evidence="4">Chitooligosaccharide deacetylase</fullName>
    </recommendedName>
    <alternativeName>
        <fullName evidence="6">Nodulation protein B</fullName>
    </alternativeName>
</protein>
<dbReference type="SUPFAM" id="SSF88713">
    <property type="entry name" value="Glycoside hydrolase/deacetylase"/>
    <property type="match status" value="1"/>
</dbReference>
<dbReference type="STRING" id="1333998.M2A_1272"/>
<dbReference type="GO" id="GO:0005975">
    <property type="term" value="P:carbohydrate metabolic process"/>
    <property type="evidence" value="ECO:0007669"/>
    <property type="project" value="InterPro"/>
</dbReference>
<dbReference type="eggNOG" id="COG0726">
    <property type="taxonomic scope" value="Bacteria"/>
</dbReference>